<evidence type="ECO:0000313" key="4">
    <source>
        <dbReference type="EMBL" id="MBD2501923.1"/>
    </source>
</evidence>
<protein>
    <submittedName>
        <fullName evidence="4">Glycosyltransferase family 4 protein</fullName>
    </submittedName>
</protein>
<feature type="domain" description="Glycosyltransferase subfamily 4-like N-terminal" evidence="3">
    <location>
        <begin position="16"/>
        <end position="179"/>
    </location>
</feature>
<sequence>MHIVIVALHRASKPTGICRHAANLAQCLVDTQKVTKVSLIVGVWQQHYFEQIFHSHKIQLISVDIKNSSLIRNFWFLIGLPKLVKLLSPDIAHMAFPLPFIRRLFSCPVVSTIHDLYPYEKPEVFGYPQVLFNRLFLRQSLKNSDGLACVSESTLNSLIRYFPNINLSQEITVIYNYVNFSHIIPKQPSDIKISNNDFFLLCVAQHRKHKNIDLLIEAFYSLIKDGYLLELSKLIIVGNTGPETEKLYNQIDNLCLQEQVLLINSLKDEELCWLYKKCAVFVAPSSQEGFCLPLVEALYFSCQVVCSDIPIFREIASPDCYYFDINGDTLNNLSQAIIYAVEKPVEKNTHDLRFSQFTVAGQYLEFYSKFTCLAGDRGQVTGDRFKSSCR</sequence>
<dbReference type="Proteomes" id="UP000661112">
    <property type="component" value="Unassembled WGS sequence"/>
</dbReference>
<dbReference type="EMBL" id="JACJSG010000018">
    <property type="protein sequence ID" value="MBD2501923.1"/>
    <property type="molecule type" value="Genomic_DNA"/>
</dbReference>
<dbReference type="InterPro" id="IPR028098">
    <property type="entry name" value="Glyco_trans_4-like_N"/>
</dbReference>
<gene>
    <name evidence="4" type="ORF">H6G83_15135</name>
</gene>
<dbReference type="RefSeq" id="WP_190473642.1">
    <property type="nucleotide sequence ID" value="NZ_JACJSG010000018.1"/>
</dbReference>
<accession>A0ABR8D845</accession>
<evidence type="ECO:0000259" key="3">
    <source>
        <dbReference type="Pfam" id="PF13439"/>
    </source>
</evidence>
<evidence type="ECO:0000259" key="2">
    <source>
        <dbReference type="Pfam" id="PF00534"/>
    </source>
</evidence>
<organism evidence="4 5">
    <name type="scientific">Anabaena azotica FACHB-119</name>
    <dbReference type="NCBI Taxonomy" id="947527"/>
    <lineage>
        <taxon>Bacteria</taxon>
        <taxon>Bacillati</taxon>
        <taxon>Cyanobacteriota</taxon>
        <taxon>Cyanophyceae</taxon>
        <taxon>Nostocales</taxon>
        <taxon>Nostocaceae</taxon>
        <taxon>Anabaena</taxon>
        <taxon>Anabaena azotica</taxon>
    </lineage>
</organism>
<comment type="caution">
    <text evidence="4">The sequence shown here is derived from an EMBL/GenBank/DDBJ whole genome shotgun (WGS) entry which is preliminary data.</text>
</comment>
<evidence type="ECO:0000313" key="5">
    <source>
        <dbReference type="Proteomes" id="UP000661112"/>
    </source>
</evidence>
<dbReference type="Gene3D" id="3.40.50.2000">
    <property type="entry name" value="Glycogen Phosphorylase B"/>
    <property type="match status" value="2"/>
</dbReference>
<dbReference type="Pfam" id="PF13439">
    <property type="entry name" value="Glyco_transf_4"/>
    <property type="match status" value="1"/>
</dbReference>
<evidence type="ECO:0000256" key="1">
    <source>
        <dbReference type="ARBA" id="ARBA00022679"/>
    </source>
</evidence>
<reference evidence="4 5" key="1">
    <citation type="journal article" date="2020" name="ISME J.">
        <title>Comparative genomics reveals insights into cyanobacterial evolution and habitat adaptation.</title>
        <authorList>
            <person name="Chen M.Y."/>
            <person name="Teng W.K."/>
            <person name="Zhao L."/>
            <person name="Hu C.X."/>
            <person name="Zhou Y.K."/>
            <person name="Han B.P."/>
            <person name="Song L.R."/>
            <person name="Shu W.S."/>
        </authorList>
    </citation>
    <scope>NUCLEOTIDE SEQUENCE [LARGE SCALE GENOMIC DNA]</scope>
    <source>
        <strain evidence="4 5">FACHB-119</strain>
    </source>
</reference>
<dbReference type="InterPro" id="IPR001296">
    <property type="entry name" value="Glyco_trans_1"/>
</dbReference>
<proteinExistence type="predicted"/>
<dbReference type="SUPFAM" id="SSF53756">
    <property type="entry name" value="UDP-Glycosyltransferase/glycogen phosphorylase"/>
    <property type="match status" value="1"/>
</dbReference>
<name>A0ABR8D845_9NOST</name>
<feature type="domain" description="Glycosyl transferase family 1" evidence="2">
    <location>
        <begin position="187"/>
        <end position="344"/>
    </location>
</feature>
<keyword evidence="5" id="KW-1185">Reference proteome</keyword>
<dbReference type="CDD" id="cd03809">
    <property type="entry name" value="GT4_MtfB-like"/>
    <property type="match status" value="1"/>
</dbReference>
<keyword evidence="1" id="KW-0808">Transferase</keyword>
<dbReference type="PANTHER" id="PTHR46401:SF2">
    <property type="entry name" value="GLYCOSYLTRANSFERASE WBBK-RELATED"/>
    <property type="match status" value="1"/>
</dbReference>
<dbReference type="PANTHER" id="PTHR46401">
    <property type="entry name" value="GLYCOSYLTRANSFERASE WBBK-RELATED"/>
    <property type="match status" value="1"/>
</dbReference>
<dbReference type="Pfam" id="PF00534">
    <property type="entry name" value="Glycos_transf_1"/>
    <property type="match status" value="1"/>
</dbReference>